<comment type="function">
    <text evidence="16">Part of the Sec protein translocase complex. Interacts with the SecYEG preprotein conducting channel. Has a central role in coupling the hydrolysis of ATP to the transfer of proteins into and across the cell membrane, serving both as a receptor for the preprotein-SecB complex and as an ATP-driven molecular motor driving the stepwise translocation of polypeptide chains across the membrane.</text>
</comment>
<keyword evidence="5 16" id="KW-0963">Cytoplasm</keyword>
<dbReference type="GO" id="GO:0008564">
    <property type="term" value="F:protein-exporting ATPase activity"/>
    <property type="evidence" value="ECO:0007669"/>
    <property type="project" value="UniProtKB-EC"/>
</dbReference>
<keyword evidence="4 16" id="KW-1003">Cell membrane</keyword>
<evidence type="ECO:0000256" key="11">
    <source>
        <dbReference type="ARBA" id="ARBA00022927"/>
    </source>
</evidence>
<dbReference type="PROSITE" id="PS01312">
    <property type="entry name" value="SECA"/>
    <property type="match status" value="1"/>
</dbReference>
<dbReference type="GO" id="GO:0031522">
    <property type="term" value="C:cell envelope Sec protein transport complex"/>
    <property type="evidence" value="ECO:0007669"/>
    <property type="project" value="UniProtKB-ARBA"/>
</dbReference>
<dbReference type="Pfam" id="PF07517">
    <property type="entry name" value="SecA_DEAD"/>
    <property type="match status" value="1"/>
</dbReference>
<evidence type="ECO:0000256" key="6">
    <source>
        <dbReference type="ARBA" id="ARBA00022519"/>
    </source>
</evidence>
<comment type="subunit">
    <text evidence="16">Monomer and homodimer. Part of the essential Sec protein translocation apparatus which comprises SecA, SecYEG and auxiliary proteins SecDF-YajC and YidC.</text>
</comment>
<keyword evidence="13 16" id="KW-0811">Translocation</keyword>
<dbReference type="Pfam" id="PF02810">
    <property type="entry name" value="SEC-C"/>
    <property type="match status" value="1"/>
</dbReference>
<dbReference type="InterPro" id="IPR001650">
    <property type="entry name" value="Helicase_C-like"/>
</dbReference>
<dbReference type="HAMAP" id="MF_01382">
    <property type="entry name" value="SecA"/>
    <property type="match status" value="1"/>
</dbReference>
<feature type="compositionally biased region" description="Polar residues" evidence="18">
    <location>
        <begin position="845"/>
        <end position="872"/>
    </location>
</feature>
<feature type="compositionally biased region" description="Basic residues" evidence="18">
    <location>
        <begin position="894"/>
        <end position="904"/>
    </location>
</feature>
<comment type="subcellular location">
    <subcellularLocation>
        <location evidence="16">Cell membrane</location>
        <topology evidence="16">Peripheral membrane protein</topology>
        <orientation evidence="16">Cytoplasmic side</orientation>
    </subcellularLocation>
    <subcellularLocation>
        <location evidence="16">Cytoplasm</location>
    </subcellularLocation>
    <text evidence="16">Distribution is 50-50.</text>
</comment>
<dbReference type="GO" id="GO:0005886">
    <property type="term" value="C:plasma membrane"/>
    <property type="evidence" value="ECO:0007669"/>
    <property type="project" value="UniProtKB-SubCell"/>
</dbReference>
<comment type="cofactor">
    <cofactor evidence="1">
        <name>Zn(2+)</name>
        <dbReference type="ChEBI" id="CHEBI:29105"/>
    </cofactor>
</comment>
<evidence type="ECO:0000256" key="14">
    <source>
        <dbReference type="ARBA" id="ARBA00023136"/>
    </source>
</evidence>
<evidence type="ECO:0000256" key="18">
    <source>
        <dbReference type="SAM" id="MobiDB-lite"/>
    </source>
</evidence>
<dbReference type="RefSeq" id="WP_110201096.1">
    <property type="nucleotide sequence ID" value="NZ_QICH01000002.1"/>
</dbReference>
<evidence type="ECO:0000259" key="20">
    <source>
        <dbReference type="PROSITE" id="PS51194"/>
    </source>
</evidence>
<feature type="compositionally biased region" description="Basic and acidic residues" evidence="18">
    <location>
        <begin position="875"/>
        <end position="884"/>
    </location>
</feature>
<keyword evidence="10 16" id="KW-0067">ATP-binding</keyword>
<dbReference type="PRINTS" id="PR00906">
    <property type="entry name" value="SECA"/>
</dbReference>
<dbReference type="InterPro" id="IPR011130">
    <property type="entry name" value="SecA_preprotein_X-link_dom"/>
</dbReference>
<dbReference type="FunFam" id="3.40.50.300:FF:000081">
    <property type="entry name" value="Preprotein translocase subunit SecA"/>
    <property type="match status" value="1"/>
</dbReference>
<evidence type="ECO:0000256" key="1">
    <source>
        <dbReference type="ARBA" id="ARBA00001947"/>
    </source>
</evidence>
<reference evidence="22 23" key="1">
    <citation type="submission" date="2018-05" db="EMBL/GenBank/DDBJ databases">
        <title>Kangiella spongicola genome sequence.</title>
        <authorList>
            <person name="Maclea K.S."/>
            <person name="Goen A.E."/>
            <person name="Kelley C."/>
            <person name="Underriner A."/>
            <person name="Silverwood T."/>
            <person name="Trachtenberg A.M."/>
        </authorList>
    </citation>
    <scope>NUCLEOTIDE SEQUENCE [LARGE SCALE GENOMIC DNA]</scope>
    <source>
        <strain evidence="22 23">ATCC BAA-2076</strain>
    </source>
</reference>
<evidence type="ECO:0000256" key="15">
    <source>
        <dbReference type="ARBA" id="ARBA00034006"/>
    </source>
</evidence>
<keyword evidence="12 16" id="KW-1278">Translocase</keyword>
<dbReference type="InterPro" id="IPR036266">
    <property type="entry name" value="SecA_Wing/Scaffold_sf"/>
</dbReference>
<evidence type="ECO:0000256" key="13">
    <source>
        <dbReference type="ARBA" id="ARBA00023010"/>
    </source>
</evidence>
<evidence type="ECO:0000256" key="2">
    <source>
        <dbReference type="ARBA" id="ARBA00007650"/>
    </source>
</evidence>
<dbReference type="InterPro" id="IPR014001">
    <property type="entry name" value="Helicase_ATP-bd"/>
</dbReference>
<evidence type="ECO:0000256" key="7">
    <source>
        <dbReference type="ARBA" id="ARBA00022723"/>
    </source>
</evidence>
<evidence type="ECO:0000313" key="23">
    <source>
        <dbReference type="Proteomes" id="UP000247689"/>
    </source>
</evidence>
<comment type="caution">
    <text evidence="22">The sequence shown here is derived from an EMBL/GenBank/DDBJ whole genome shotgun (WGS) entry which is preliminary data.</text>
</comment>
<feature type="binding site" evidence="16">
    <location>
        <position position="85"/>
    </location>
    <ligand>
        <name>ATP</name>
        <dbReference type="ChEBI" id="CHEBI:30616"/>
    </ligand>
</feature>
<dbReference type="NCBIfam" id="NF009538">
    <property type="entry name" value="PRK12904.1"/>
    <property type="match status" value="1"/>
</dbReference>
<dbReference type="Pfam" id="PF21090">
    <property type="entry name" value="P-loop_SecA"/>
    <property type="match status" value="1"/>
</dbReference>
<dbReference type="NCBIfam" id="TIGR00963">
    <property type="entry name" value="secA"/>
    <property type="match status" value="1"/>
</dbReference>
<feature type="binding site" evidence="16">
    <location>
        <begin position="103"/>
        <end position="107"/>
    </location>
    <ligand>
        <name>ATP</name>
        <dbReference type="ChEBI" id="CHEBI:30616"/>
    </ligand>
</feature>
<dbReference type="FunFam" id="3.40.50.300:FF:000113">
    <property type="entry name" value="Preprotein translocase subunit SecA"/>
    <property type="match status" value="1"/>
</dbReference>
<dbReference type="InterPro" id="IPR011115">
    <property type="entry name" value="SecA_DEAD"/>
</dbReference>
<feature type="domain" description="Helicase C-terminal" evidence="20">
    <location>
        <begin position="420"/>
        <end position="634"/>
    </location>
</feature>
<dbReference type="GO" id="GO:0065002">
    <property type="term" value="P:intracellular protein transmembrane transport"/>
    <property type="evidence" value="ECO:0007669"/>
    <property type="project" value="UniProtKB-UniRule"/>
</dbReference>
<name>A0A318D3A7_9GAMM</name>
<dbReference type="PROSITE" id="PS51192">
    <property type="entry name" value="HELICASE_ATP_BIND_1"/>
    <property type="match status" value="1"/>
</dbReference>
<keyword evidence="7" id="KW-0479">Metal-binding</keyword>
<dbReference type="SMART" id="SM00957">
    <property type="entry name" value="SecA_DEAD"/>
    <property type="match status" value="1"/>
</dbReference>
<dbReference type="CDD" id="cd17928">
    <property type="entry name" value="DEXDc_SecA"/>
    <property type="match status" value="1"/>
</dbReference>
<dbReference type="SMART" id="SM00958">
    <property type="entry name" value="SecA_PP_bind"/>
    <property type="match status" value="1"/>
</dbReference>
<evidence type="ECO:0000256" key="8">
    <source>
        <dbReference type="ARBA" id="ARBA00022741"/>
    </source>
</evidence>
<dbReference type="InterPro" id="IPR011116">
    <property type="entry name" value="SecA_Wing/Scaffold"/>
</dbReference>
<dbReference type="CDD" id="cd18803">
    <property type="entry name" value="SF2_C_secA"/>
    <property type="match status" value="1"/>
</dbReference>
<evidence type="ECO:0000256" key="9">
    <source>
        <dbReference type="ARBA" id="ARBA00022833"/>
    </source>
</evidence>
<dbReference type="InterPro" id="IPR004027">
    <property type="entry name" value="SEC_C_motif"/>
</dbReference>
<dbReference type="GO" id="GO:0005524">
    <property type="term" value="F:ATP binding"/>
    <property type="evidence" value="ECO:0007669"/>
    <property type="project" value="UniProtKB-UniRule"/>
</dbReference>
<dbReference type="SUPFAM" id="SSF81767">
    <property type="entry name" value="Pre-protein crosslinking domain of SecA"/>
    <property type="match status" value="1"/>
</dbReference>
<dbReference type="GO" id="GO:0017038">
    <property type="term" value="P:protein import"/>
    <property type="evidence" value="ECO:0007669"/>
    <property type="project" value="InterPro"/>
</dbReference>
<feature type="region of interest" description="Disordered" evidence="18">
    <location>
        <begin position="837"/>
        <end position="904"/>
    </location>
</feature>
<dbReference type="InterPro" id="IPR020937">
    <property type="entry name" value="SecA_CS"/>
</dbReference>
<dbReference type="OrthoDB" id="9805579at2"/>
<dbReference type="AlphaFoldDB" id="A0A318D3A7"/>
<evidence type="ECO:0000256" key="5">
    <source>
        <dbReference type="ARBA" id="ARBA00022490"/>
    </source>
</evidence>
<keyword evidence="9" id="KW-0862">Zinc</keyword>
<dbReference type="GO" id="GO:0046872">
    <property type="term" value="F:metal ion binding"/>
    <property type="evidence" value="ECO:0007669"/>
    <property type="project" value="UniProtKB-KW"/>
</dbReference>
<comment type="catalytic activity">
    <reaction evidence="15 16">
        <text>ATP + H2O + cellular proteinSide 1 = ADP + phosphate + cellular proteinSide 2.</text>
        <dbReference type="EC" id="7.4.2.8"/>
    </reaction>
</comment>
<evidence type="ECO:0000256" key="3">
    <source>
        <dbReference type="ARBA" id="ARBA00022448"/>
    </source>
</evidence>
<dbReference type="Pfam" id="PF01043">
    <property type="entry name" value="SecA_PP_bind"/>
    <property type="match status" value="1"/>
</dbReference>
<dbReference type="Gene3D" id="1.10.3060.10">
    <property type="entry name" value="Helical scaffold and wing domains of SecA"/>
    <property type="match status" value="1"/>
</dbReference>
<organism evidence="22 23">
    <name type="scientific">Kangiella spongicola</name>
    <dbReference type="NCBI Taxonomy" id="796379"/>
    <lineage>
        <taxon>Bacteria</taxon>
        <taxon>Pseudomonadati</taxon>
        <taxon>Pseudomonadota</taxon>
        <taxon>Gammaproteobacteria</taxon>
        <taxon>Kangiellales</taxon>
        <taxon>Kangiellaceae</taxon>
        <taxon>Kangiella</taxon>
    </lineage>
</organism>
<sequence length="904" mass="102846">MSFLSKIFGSRNQRIIKRFSKVVEQINQLEPEFEALSDEEVKNKTSEFKSRLEKGETLDNLLPEAFAAVREASKRTLGMRHFDVQLIGGMTLHQGKIGEMRTGEGKTLVATLPVYLNALTGQGVHVITVNDYLAQRDAEWMTPVYNFLGMSVGVILSGQSHEQKQAAYAADITYGTNNEYGFDYLRDNMAFEKEQRVQRELNFAVIDEVDSILIDEARTPLIISGQAEDSSEMYRAINQLIPKLTVQEKESEEGVEDTGDYTIDEKGKQANLTELGQERVEELLRQSGLLPEGQSLYSPASIMLLHHVNAALRAHTLFKKDVDYVVKDNEVVIVDEHTGRTMPGRRWSDGLHQAVEAKEGVNIQNENQTLASITFQNYFRLYNKLSGMTGTADTEATELHMIYGLEVVVIPTNKPMQRQDLPDLIYLSKEEKYAAIIEEIKHLQSKGQPILVGTVSIESSELISKALKKAKVKHQVLNAKFHAKEADIIAQAGRAGSVTIATNMAGRGTDIVLGGNLQSDIDALGENPSEAQIAKVKEEWQKRHDEVLAAGGLAIIGTERHESRRIDNQLRGRAGRQGDPGLSRFYLSLEDDLMRIFASERLGMMMQRLGWEEGEALEHKMVSRAIENAQRKVEQRNFDMRKNLLEYDDVANDQRRVIYEQRNELMESDDIQDTIEDMRYDVVQDVISQYVPPQSIEEMWDIKGLEQRLEQDFAIELPVQKWLDEDDKFAEEEIREKVYNEIQAAYAEKEAALPEPSMMRQLEKQVMLQHLDMHWKEHLGNMDHLRQSIHLRSYAQKNPKQEYKREAFELFSGLLDNLKHDVVTVLSKVKFRLPEEVEAMERPQQDASKMNTQHDSASALPQDQQSDTQRQAETFVREQPKVGRNEPCPCGSGKKFKHCHGKAS</sequence>
<keyword evidence="8 16" id="KW-0547">Nucleotide-binding</keyword>
<keyword evidence="23" id="KW-1185">Reference proteome</keyword>
<dbReference type="EMBL" id="QICH01000002">
    <property type="protein sequence ID" value="PXF63293.1"/>
    <property type="molecule type" value="Genomic_DNA"/>
</dbReference>
<dbReference type="GO" id="GO:0005829">
    <property type="term" value="C:cytosol"/>
    <property type="evidence" value="ECO:0007669"/>
    <property type="project" value="TreeGrafter"/>
</dbReference>
<evidence type="ECO:0000256" key="10">
    <source>
        <dbReference type="ARBA" id="ARBA00022840"/>
    </source>
</evidence>
<accession>A0A318D3A7</accession>
<dbReference type="PANTHER" id="PTHR30612">
    <property type="entry name" value="SECA INNER MEMBRANE COMPONENT OF SEC PROTEIN SECRETION SYSTEM"/>
    <property type="match status" value="1"/>
</dbReference>
<dbReference type="PROSITE" id="PS51194">
    <property type="entry name" value="HELICASE_CTER"/>
    <property type="match status" value="1"/>
</dbReference>
<dbReference type="GO" id="GO:0006605">
    <property type="term" value="P:protein targeting"/>
    <property type="evidence" value="ECO:0007669"/>
    <property type="project" value="UniProtKB-UniRule"/>
</dbReference>
<feature type="domain" description="SecA family profile" evidence="21">
    <location>
        <begin position="1"/>
        <end position="618"/>
    </location>
</feature>
<dbReference type="PANTHER" id="PTHR30612:SF0">
    <property type="entry name" value="CHLOROPLAST PROTEIN-TRANSPORTING ATPASE"/>
    <property type="match status" value="1"/>
</dbReference>
<proteinExistence type="inferred from homology"/>
<dbReference type="InterPro" id="IPR027417">
    <property type="entry name" value="P-loop_NTPase"/>
</dbReference>
<dbReference type="InterPro" id="IPR000185">
    <property type="entry name" value="SecA"/>
</dbReference>
<dbReference type="Gene3D" id="3.40.50.300">
    <property type="entry name" value="P-loop containing nucleotide triphosphate hydrolases"/>
    <property type="match status" value="2"/>
</dbReference>
<dbReference type="SUPFAM" id="SSF52540">
    <property type="entry name" value="P-loop containing nucleoside triphosphate hydrolases"/>
    <property type="match status" value="2"/>
</dbReference>
<dbReference type="Gene3D" id="3.90.1440.10">
    <property type="entry name" value="SecA, preprotein cross-linking domain"/>
    <property type="match status" value="1"/>
</dbReference>
<evidence type="ECO:0000313" key="22">
    <source>
        <dbReference type="EMBL" id="PXF63293.1"/>
    </source>
</evidence>
<evidence type="ECO:0000256" key="12">
    <source>
        <dbReference type="ARBA" id="ARBA00022967"/>
    </source>
</evidence>
<keyword evidence="3 16" id="KW-0813">Transport</keyword>
<dbReference type="Proteomes" id="UP000247689">
    <property type="component" value="Unassembled WGS sequence"/>
</dbReference>
<dbReference type="PROSITE" id="PS51196">
    <property type="entry name" value="SECA_MOTOR_DEAD"/>
    <property type="match status" value="1"/>
</dbReference>
<evidence type="ECO:0000256" key="16">
    <source>
        <dbReference type="HAMAP-Rule" id="MF_01382"/>
    </source>
</evidence>
<dbReference type="GO" id="GO:0043952">
    <property type="term" value="P:protein transport by the Sec complex"/>
    <property type="evidence" value="ECO:0007669"/>
    <property type="project" value="TreeGrafter"/>
</dbReference>
<keyword evidence="11 16" id="KW-0653">Protein transport</keyword>
<dbReference type="InterPro" id="IPR036670">
    <property type="entry name" value="SecA_X-link_sf"/>
</dbReference>
<gene>
    <name evidence="16" type="primary">secA</name>
    <name evidence="22" type="ORF">DL796_07580</name>
</gene>
<keyword evidence="14 16" id="KW-0472">Membrane</keyword>
<dbReference type="Pfam" id="PF07516">
    <property type="entry name" value="SecA_SW"/>
    <property type="match status" value="1"/>
</dbReference>
<dbReference type="InterPro" id="IPR044722">
    <property type="entry name" value="SecA_SF2_C"/>
</dbReference>
<feature type="domain" description="Helicase ATP-binding" evidence="19">
    <location>
        <begin position="87"/>
        <end position="245"/>
    </location>
</feature>
<dbReference type="SUPFAM" id="SSF81886">
    <property type="entry name" value="Helical scaffold and wing domains of SecA"/>
    <property type="match status" value="1"/>
</dbReference>
<feature type="binding site" evidence="16">
    <location>
        <position position="510"/>
    </location>
    <ligand>
        <name>ATP</name>
        <dbReference type="ChEBI" id="CHEBI:30616"/>
    </ligand>
</feature>
<dbReference type="EC" id="7.4.2.8" evidence="16"/>
<dbReference type="InterPro" id="IPR014018">
    <property type="entry name" value="SecA_motor_DEAD"/>
</dbReference>
<comment type="similarity">
    <text evidence="2 16 17">Belongs to the SecA family.</text>
</comment>
<protein>
    <recommendedName>
        <fullName evidence="16 17">Protein translocase subunit SecA</fullName>
        <ecNumber evidence="16">7.4.2.8</ecNumber>
    </recommendedName>
</protein>
<evidence type="ECO:0000256" key="17">
    <source>
        <dbReference type="RuleBase" id="RU003874"/>
    </source>
</evidence>
<keyword evidence="6" id="KW-0997">Cell inner membrane</keyword>
<dbReference type="FunFam" id="1.10.3060.10:FF:000003">
    <property type="entry name" value="Protein translocase subunit SecA"/>
    <property type="match status" value="1"/>
</dbReference>
<evidence type="ECO:0000259" key="19">
    <source>
        <dbReference type="PROSITE" id="PS51192"/>
    </source>
</evidence>
<dbReference type="FunFam" id="3.90.1440.10:FF:000001">
    <property type="entry name" value="Preprotein translocase subunit SecA"/>
    <property type="match status" value="1"/>
</dbReference>
<evidence type="ECO:0000256" key="4">
    <source>
        <dbReference type="ARBA" id="ARBA00022475"/>
    </source>
</evidence>
<evidence type="ECO:0000259" key="21">
    <source>
        <dbReference type="PROSITE" id="PS51196"/>
    </source>
</evidence>